<gene>
    <name evidence="2" type="ORF">HXX76_000739</name>
</gene>
<dbReference type="InterPro" id="IPR036322">
    <property type="entry name" value="WD40_repeat_dom_sf"/>
</dbReference>
<keyword evidence="3" id="KW-1185">Reference proteome</keyword>
<dbReference type="SUPFAM" id="SSF50978">
    <property type="entry name" value="WD40 repeat-like"/>
    <property type="match status" value="1"/>
</dbReference>
<dbReference type="InterPro" id="IPR036047">
    <property type="entry name" value="F-box-like_dom_sf"/>
</dbReference>
<feature type="region of interest" description="Disordered" evidence="1">
    <location>
        <begin position="19"/>
        <end position="43"/>
    </location>
</feature>
<feature type="region of interest" description="Disordered" evidence="1">
    <location>
        <begin position="246"/>
        <end position="275"/>
    </location>
</feature>
<dbReference type="SUPFAM" id="SSF81383">
    <property type="entry name" value="F-box domain"/>
    <property type="match status" value="1"/>
</dbReference>
<feature type="compositionally biased region" description="Gly residues" evidence="1">
    <location>
        <begin position="890"/>
        <end position="903"/>
    </location>
</feature>
<dbReference type="OrthoDB" id="548949at2759"/>
<protein>
    <recommendedName>
        <fullName evidence="4">F-box domain-containing protein</fullName>
    </recommendedName>
</protein>
<dbReference type="InterPro" id="IPR015943">
    <property type="entry name" value="WD40/YVTN_repeat-like_dom_sf"/>
</dbReference>
<dbReference type="Proteomes" id="UP000650467">
    <property type="component" value="Unassembled WGS sequence"/>
</dbReference>
<feature type="region of interest" description="Disordered" evidence="1">
    <location>
        <begin position="887"/>
        <end position="920"/>
    </location>
</feature>
<feature type="region of interest" description="Disordered" evidence="1">
    <location>
        <begin position="331"/>
        <end position="361"/>
    </location>
</feature>
<name>A0A835WEU2_CHLIN</name>
<accession>A0A835WEU2</accession>
<proteinExistence type="predicted"/>
<dbReference type="InterPro" id="IPR001680">
    <property type="entry name" value="WD40_rpt"/>
</dbReference>
<dbReference type="SMART" id="SM00320">
    <property type="entry name" value="WD40"/>
    <property type="match status" value="2"/>
</dbReference>
<dbReference type="Gene3D" id="2.130.10.10">
    <property type="entry name" value="YVTN repeat-like/Quinoprotein amine dehydrogenase"/>
    <property type="match status" value="1"/>
</dbReference>
<feature type="region of interest" description="Disordered" evidence="1">
    <location>
        <begin position="538"/>
        <end position="582"/>
    </location>
</feature>
<reference evidence="2" key="1">
    <citation type="journal article" date="2020" name="bioRxiv">
        <title>Comparative genomics of Chlamydomonas.</title>
        <authorList>
            <person name="Craig R.J."/>
            <person name="Hasan A.R."/>
            <person name="Ness R.W."/>
            <person name="Keightley P.D."/>
        </authorList>
    </citation>
    <scope>NUCLEOTIDE SEQUENCE</scope>
    <source>
        <strain evidence="2">SAG 7.73</strain>
    </source>
</reference>
<comment type="caution">
    <text evidence="2">The sequence shown here is derived from an EMBL/GenBank/DDBJ whole genome shotgun (WGS) entry which is preliminary data.</text>
</comment>
<dbReference type="CDD" id="cd09917">
    <property type="entry name" value="F-box_SF"/>
    <property type="match status" value="1"/>
</dbReference>
<evidence type="ECO:0008006" key="4">
    <source>
        <dbReference type="Google" id="ProtNLM"/>
    </source>
</evidence>
<feature type="region of interest" description="Disordered" evidence="1">
    <location>
        <begin position="194"/>
        <end position="231"/>
    </location>
</feature>
<evidence type="ECO:0000313" key="3">
    <source>
        <dbReference type="Proteomes" id="UP000650467"/>
    </source>
</evidence>
<evidence type="ECO:0000256" key="1">
    <source>
        <dbReference type="SAM" id="MobiDB-lite"/>
    </source>
</evidence>
<dbReference type="AlphaFoldDB" id="A0A835WEU2"/>
<dbReference type="EMBL" id="JAEHOC010000001">
    <property type="protein sequence ID" value="KAG2446142.1"/>
    <property type="molecule type" value="Genomic_DNA"/>
</dbReference>
<organism evidence="2 3">
    <name type="scientific">Chlamydomonas incerta</name>
    <dbReference type="NCBI Taxonomy" id="51695"/>
    <lineage>
        <taxon>Eukaryota</taxon>
        <taxon>Viridiplantae</taxon>
        <taxon>Chlorophyta</taxon>
        <taxon>core chlorophytes</taxon>
        <taxon>Chlorophyceae</taxon>
        <taxon>CS clade</taxon>
        <taxon>Chlamydomonadales</taxon>
        <taxon>Chlamydomonadaceae</taxon>
        <taxon>Chlamydomonas</taxon>
    </lineage>
</organism>
<evidence type="ECO:0000313" key="2">
    <source>
        <dbReference type="EMBL" id="KAG2446142.1"/>
    </source>
</evidence>
<feature type="compositionally biased region" description="Acidic residues" evidence="1">
    <location>
        <begin position="337"/>
        <end position="352"/>
    </location>
</feature>
<sequence length="971" mass="99335">MAVAARCFAALQDAAVADPSPLQSQQLQQPQQPQQPQQSRQSLQSLPADVVHSILLRLDARELAVAAASCRALHAAAARILTHPLPPAFVAYLGAIQDLLLEDSRRSAADEEYAEASRTSAFALALPLDGSAAAGNDLEAFEEQRRMRARLLPTLDDPEEARMIMGTLAASGVNNNPDAPKTIAEVVQRTLEPAACDGGDPQAAERPAPHPDSSPLASFRISAPVPLRPPVRRGADERAEIAASGIASATGPGPGASASSGNSGTPAGSSSRQRAAAAPAAAAGAVDGVADSCVVATARCDAERCVSLPGGSDGHHIDGNLLAHNPAAAGLQRAGGEEEAGDDEEAAEEEEERDPRELPDFSCGGFLTSAQRLCADATNGLVWAAADGGRRIKAFRAPARPLAPGLMGCNDRVLCAEAIAAAVAAAAAAAAGPSTAAASSRRRAQAAAPPRYRLQYTLSSDVRGMGGDHAGLQVVGSRVVAIKSERRSGWPREDGGRAAARAAAGVVELLGEACGAILEWDLAGVPPQLHEVRPIIEDCPSSEDEGGSGAGGAGGDEQQPQQLGPAECTSAPGLAKKDRGAAKAAAGAAARFRGRLGWRGPGEKGNVEGSVGLPPDAVYLLPQPVDGAEKPLAGARHGRQPEAGADARAGLVHRTMLLHAHSCAATAAPGGAASAAAPWAGVTLVAALTGTGGAKKGGGGLGGNMILAWDMDTRRVRNRFFGHLLKVTDMAAPPASCQQPHIFASCSHGGDVKVWDLLGSGGGAVITLVKGDTEPLFAVCLAASRVGAAGAGAGGDGGSGARGMDMLCFAGGSNESIWCWDLRRGAARPLYELSTGNTNVRALAWHEPSSPLLAVREAPAVHRNLVHEWQCWMRVSVTNDPNMLSDGVDDGGGGVGGGGGGVGQLQAGEHESASGDARPGVKRWWPRQALHWPDQFPRYWSLADSCVLRYSFGQGASGQVPPSQGPPFRRP</sequence>